<dbReference type="InterPro" id="IPR036875">
    <property type="entry name" value="Znf_CCHC_sf"/>
</dbReference>
<organism evidence="4 5">
    <name type="scientific">Ophiostoma piceae (strain UAMH 11346)</name>
    <name type="common">Sap stain fungus</name>
    <dbReference type="NCBI Taxonomy" id="1262450"/>
    <lineage>
        <taxon>Eukaryota</taxon>
        <taxon>Fungi</taxon>
        <taxon>Dikarya</taxon>
        <taxon>Ascomycota</taxon>
        <taxon>Pezizomycotina</taxon>
        <taxon>Sordariomycetes</taxon>
        <taxon>Sordariomycetidae</taxon>
        <taxon>Ophiostomatales</taxon>
        <taxon>Ophiostomataceae</taxon>
        <taxon>Ophiostoma</taxon>
    </lineage>
</organism>
<dbReference type="OrthoDB" id="3550095at2759"/>
<feature type="compositionally biased region" description="Pro residues" evidence="2">
    <location>
        <begin position="384"/>
        <end position="396"/>
    </location>
</feature>
<sequence>MAGHAPDHGQSSWKDPECYNCGIRGHQTIACPEPTRAVPAGLEAHLNRQASRDNNRMVVTRYPVPPPGSGPYPHHPPPPPLGLAPTPPPPPPMQSPYTQQSSQPPPPPSKPWSYPQHQQPSPAHYNSQRSGNGPYTPGTPSGPLPNYSYDSYNNQPPPLPPSGPRSAGTPIPHTNAPPYYNQHYGAPQPDYFPNNSAPSANGPPPPQYGAPSFPPQPPRHGSPAPPPSWNSSSPGSQGYPPPAYGTPGGAGSYPPTPNSGHTGGNSVRDSNNSNNWHNKRGGRNGSFSNHSNGQNQTQNNWQNRGGSFARGRGGRFSGGSFSRGSAGGPPLPPANGSAPTTPSSGAPPVPLNGSSVPKRVQSPPQTSMKPKSHITVATAISALPKPPGVPDKPPVPLSMTQGKKGAHKSNGNSNNSKHHEQASVKLEQTRSASSHGSDTHVAYAGQAHEQHAHKRGRDMPYLAKDVGHDVKRSRPSQSHGSPMNGHASTAVVHKSNGNANAPASLPAKPMLPSRPPHRAPSYGAPESAGGTSSTGSVTPYKNGSATTELSGYVTPVSDFRDVRDVRDAKDAPGPKTLSLSLPSLPSSLPPRPPVPIPDEIDTHAKSNGATPHRGRSQSRSDTALMPADSKGLVHKLVSTGSAASAVEIEIKVEVKVEIARP</sequence>
<feature type="compositionally biased region" description="Low complexity" evidence="2">
    <location>
        <begin position="529"/>
        <end position="538"/>
    </location>
</feature>
<evidence type="ECO:0000313" key="4">
    <source>
        <dbReference type="EMBL" id="EPE03628.1"/>
    </source>
</evidence>
<dbReference type="GO" id="GO:0008270">
    <property type="term" value="F:zinc ion binding"/>
    <property type="evidence" value="ECO:0007669"/>
    <property type="project" value="UniProtKB-KW"/>
</dbReference>
<evidence type="ECO:0000259" key="3">
    <source>
        <dbReference type="PROSITE" id="PS50158"/>
    </source>
</evidence>
<dbReference type="STRING" id="1262450.S3CBJ7"/>
<dbReference type="VEuPathDB" id="FungiDB:F503_01886"/>
<dbReference type="EMBL" id="KE148166">
    <property type="protein sequence ID" value="EPE03628.1"/>
    <property type="molecule type" value="Genomic_DNA"/>
</dbReference>
<feature type="region of interest" description="Disordered" evidence="2">
    <location>
        <begin position="42"/>
        <end position="627"/>
    </location>
</feature>
<feature type="compositionally biased region" description="Polar residues" evidence="2">
    <location>
        <begin position="539"/>
        <end position="549"/>
    </location>
</feature>
<proteinExistence type="predicted"/>
<dbReference type="SUPFAM" id="SSF57756">
    <property type="entry name" value="Retrovirus zinc finger-like domains"/>
    <property type="match status" value="1"/>
</dbReference>
<evidence type="ECO:0000313" key="5">
    <source>
        <dbReference type="Proteomes" id="UP000016923"/>
    </source>
</evidence>
<keyword evidence="5" id="KW-1185">Reference proteome</keyword>
<evidence type="ECO:0000256" key="1">
    <source>
        <dbReference type="PROSITE-ProRule" id="PRU00047"/>
    </source>
</evidence>
<evidence type="ECO:0000256" key="2">
    <source>
        <dbReference type="SAM" id="MobiDB-lite"/>
    </source>
</evidence>
<dbReference type="HOGENOM" id="CLU_415101_0_0_1"/>
<keyword evidence="1" id="KW-0862">Zinc</keyword>
<dbReference type="Proteomes" id="UP000016923">
    <property type="component" value="Unassembled WGS sequence"/>
</dbReference>
<feature type="domain" description="CCHC-type" evidence="3">
    <location>
        <begin position="18"/>
        <end position="33"/>
    </location>
</feature>
<feature type="compositionally biased region" description="Low complexity" evidence="2">
    <location>
        <begin position="292"/>
        <end position="310"/>
    </location>
</feature>
<feature type="compositionally biased region" description="Low complexity" evidence="2">
    <location>
        <begin position="229"/>
        <end position="238"/>
    </location>
</feature>
<feature type="compositionally biased region" description="Low complexity" evidence="2">
    <location>
        <begin position="573"/>
        <end position="586"/>
    </location>
</feature>
<dbReference type="OMA" id="THIAQFC"/>
<keyword evidence="1" id="KW-0479">Metal-binding</keyword>
<gene>
    <name evidence="4" type="ORF">F503_01886</name>
</gene>
<dbReference type="InterPro" id="IPR001878">
    <property type="entry name" value="Znf_CCHC"/>
</dbReference>
<dbReference type="GO" id="GO:0003676">
    <property type="term" value="F:nucleic acid binding"/>
    <property type="evidence" value="ECO:0007669"/>
    <property type="project" value="InterPro"/>
</dbReference>
<feature type="compositionally biased region" description="Polar residues" evidence="2">
    <location>
        <begin position="118"/>
        <end position="133"/>
    </location>
</feature>
<feature type="compositionally biased region" description="Basic and acidic residues" evidence="2">
    <location>
        <begin position="558"/>
        <end position="572"/>
    </location>
</feature>
<name>S3CBJ7_OPHP1</name>
<keyword evidence="1" id="KW-0863">Zinc-finger</keyword>
<dbReference type="PROSITE" id="PS50158">
    <property type="entry name" value="ZF_CCHC"/>
    <property type="match status" value="1"/>
</dbReference>
<feature type="compositionally biased region" description="Pro residues" evidence="2">
    <location>
        <begin position="63"/>
        <end position="94"/>
    </location>
</feature>
<reference evidence="4 5" key="1">
    <citation type="journal article" date="2013" name="BMC Genomics">
        <title>The genome and transcriptome of the pine saprophyte Ophiostoma piceae, and a comparison with the bark beetle-associated pine pathogen Grosmannia clavigera.</title>
        <authorList>
            <person name="Haridas S."/>
            <person name="Wang Y."/>
            <person name="Lim L."/>
            <person name="Massoumi Alamouti S."/>
            <person name="Jackman S."/>
            <person name="Docking R."/>
            <person name="Robertson G."/>
            <person name="Birol I."/>
            <person name="Bohlmann J."/>
            <person name="Breuil C."/>
        </authorList>
    </citation>
    <scope>NUCLEOTIDE SEQUENCE [LARGE SCALE GENOMIC DNA]</scope>
    <source>
        <strain evidence="4 5">UAMH 11346</strain>
    </source>
</reference>
<feature type="compositionally biased region" description="Polar residues" evidence="2">
    <location>
        <begin position="258"/>
        <end position="276"/>
    </location>
</feature>
<dbReference type="AlphaFoldDB" id="S3CBJ7"/>
<feature type="compositionally biased region" description="Pro residues" evidence="2">
    <location>
        <begin position="587"/>
        <end position="596"/>
    </location>
</feature>
<accession>S3CBJ7</accession>
<feature type="compositionally biased region" description="Pro residues" evidence="2">
    <location>
        <begin position="201"/>
        <end position="228"/>
    </location>
</feature>
<dbReference type="eggNOG" id="ENOG502R78K">
    <property type="taxonomic scope" value="Eukaryota"/>
</dbReference>
<protein>
    <submittedName>
        <fullName evidence="4">Zinc finger knuckle domain containing protein</fullName>
    </submittedName>
</protein>